<keyword evidence="4" id="KW-1185">Reference proteome</keyword>
<dbReference type="SUPFAM" id="SSF53850">
    <property type="entry name" value="Periplasmic binding protein-like II"/>
    <property type="match status" value="1"/>
</dbReference>
<dbReference type="InterPro" id="IPR001711">
    <property type="entry name" value="PLipase_C_Pinositol-sp_Y"/>
</dbReference>
<dbReference type="PIRSF" id="PIRSF002741">
    <property type="entry name" value="MppA"/>
    <property type="match status" value="1"/>
</dbReference>
<keyword evidence="1" id="KW-0732">Signal</keyword>
<dbReference type="Proteomes" id="UP001198565">
    <property type="component" value="Unassembled WGS sequence"/>
</dbReference>
<evidence type="ECO:0000259" key="2">
    <source>
        <dbReference type="PROSITE" id="PS50008"/>
    </source>
</evidence>
<evidence type="ECO:0000313" key="3">
    <source>
        <dbReference type="EMBL" id="MBY8888246.1"/>
    </source>
</evidence>
<evidence type="ECO:0000313" key="4">
    <source>
        <dbReference type="Proteomes" id="UP001198565"/>
    </source>
</evidence>
<name>A0ABS7QYF3_9ACTN</name>
<dbReference type="PANTHER" id="PTHR30290">
    <property type="entry name" value="PERIPLASMIC BINDING COMPONENT OF ABC TRANSPORTER"/>
    <property type="match status" value="1"/>
</dbReference>
<dbReference type="PROSITE" id="PS51257">
    <property type="entry name" value="PROKAR_LIPOPROTEIN"/>
    <property type="match status" value="1"/>
</dbReference>
<feature type="chain" id="PRO_5046033154" evidence="1">
    <location>
        <begin position="21"/>
        <end position="559"/>
    </location>
</feature>
<dbReference type="PANTHER" id="PTHR30290:SF65">
    <property type="entry name" value="MONOACYL PHOSPHATIDYLINOSITOL TETRAMANNOSIDE-BINDING PROTEIN LPQW-RELATED"/>
    <property type="match status" value="1"/>
</dbReference>
<dbReference type="InterPro" id="IPR030678">
    <property type="entry name" value="Peptide/Ni-bd"/>
</dbReference>
<dbReference type="RefSeq" id="WP_222980967.1">
    <property type="nucleotide sequence ID" value="NZ_JAINVZ010000022.1"/>
</dbReference>
<dbReference type="PROSITE" id="PS50008">
    <property type="entry name" value="PIPLC_Y_DOMAIN"/>
    <property type="match status" value="1"/>
</dbReference>
<reference evidence="3 4" key="1">
    <citation type="submission" date="2021-08" db="EMBL/GenBank/DDBJ databases">
        <title>Streptomyces sp. PTM05 isolated from lichen.</title>
        <authorList>
            <person name="Somphong A."/>
            <person name="Phongsopitanun W."/>
            <person name="Tanasupawat S."/>
        </authorList>
    </citation>
    <scope>NUCLEOTIDE SEQUENCE [LARGE SCALE GENOMIC DNA]</scope>
    <source>
        <strain evidence="3 4">Ptm05</strain>
    </source>
</reference>
<comment type="caution">
    <text evidence="3">The sequence shown here is derived from an EMBL/GenBank/DDBJ whole genome shotgun (WGS) entry which is preliminary data.</text>
</comment>
<evidence type="ECO:0000256" key="1">
    <source>
        <dbReference type="SAM" id="SignalP"/>
    </source>
</evidence>
<dbReference type="InterPro" id="IPR039424">
    <property type="entry name" value="SBP_5"/>
</dbReference>
<dbReference type="Gene3D" id="3.40.190.10">
    <property type="entry name" value="Periplasmic binding protein-like II"/>
    <property type="match status" value="1"/>
</dbReference>
<sequence>MRRSTILALAATATASLVLSGCGGSSGGSSDGKQQVAVADVNSRPLSDIKQGGTLRIAIEQWIEQYNSNTADGAQGDASEITADVEPVLFRTDEHGVPQLDPDYLVSAQVTSTSPQVVTYQLNPKARWSDGTQLSWRDFQAQWKALNGSNSAYQAADTSGYDQISGVAQGANAQQVKVTFSSPYADWQRLFTPLFPAAAYSTPQEFNNGWTQKIPITAGAFRISQYDKTDQTLTLTPDPKWWGTKPKLNSLVYRAMAQTAITDAFLNGEIDEAQAEDPDDYRRLVKDKDAQIDTGSRWDEVHVTINGAHGPLKDVRVRQAIGEAINRQATADAFGSGLPYKVNLLGNHFFMPNQQGYQDNAGVYGKFDPTAAGKLLDEAGWKDNGAGKPRTKGGQKLEVGYLLSAGSPQTTVDTAQLIQQMLGQVGIKVDIQKVPDNDFFDKYVNLGNFDLVSFRNTDSMYPSTLVSTYQQPQGKNLFQNFGSVGSPQIDALLKQAAGTTDKTKAEALYNQADKLIWQAGNSVELFQRPQVDAVRKGLANYGASGLVNFTDYAKVGWVK</sequence>
<dbReference type="EMBL" id="JAINVZ010000022">
    <property type="protein sequence ID" value="MBY8888246.1"/>
    <property type="molecule type" value="Genomic_DNA"/>
</dbReference>
<feature type="signal peptide" evidence="1">
    <location>
        <begin position="1"/>
        <end position="20"/>
    </location>
</feature>
<dbReference type="Gene3D" id="3.90.76.10">
    <property type="entry name" value="Dipeptide-binding Protein, Domain 1"/>
    <property type="match status" value="1"/>
</dbReference>
<feature type="domain" description="PI-PLC Y-box" evidence="2">
    <location>
        <begin position="116"/>
        <end position="161"/>
    </location>
</feature>
<dbReference type="Pfam" id="PF00496">
    <property type="entry name" value="SBP_bac_5"/>
    <property type="match status" value="1"/>
</dbReference>
<protein>
    <submittedName>
        <fullName evidence="3">ABC transporter family substrate-binding protein</fullName>
    </submittedName>
</protein>
<gene>
    <name evidence="3" type="ORF">K7472_25895</name>
</gene>
<organism evidence="3 4">
    <name type="scientific">Streptantibioticus parmotrematis</name>
    <dbReference type="NCBI Taxonomy" id="2873249"/>
    <lineage>
        <taxon>Bacteria</taxon>
        <taxon>Bacillati</taxon>
        <taxon>Actinomycetota</taxon>
        <taxon>Actinomycetes</taxon>
        <taxon>Kitasatosporales</taxon>
        <taxon>Streptomycetaceae</taxon>
        <taxon>Streptantibioticus</taxon>
    </lineage>
</organism>
<accession>A0ABS7QYF3</accession>
<proteinExistence type="predicted"/>
<dbReference type="InterPro" id="IPR000914">
    <property type="entry name" value="SBP_5_dom"/>
</dbReference>
<dbReference type="CDD" id="cd08501">
    <property type="entry name" value="PBP2_Lpqw"/>
    <property type="match status" value="1"/>
</dbReference>
<dbReference type="Gene3D" id="3.10.105.10">
    <property type="entry name" value="Dipeptide-binding Protein, Domain 3"/>
    <property type="match status" value="1"/>
</dbReference>